<organism evidence="1 2">
    <name type="scientific">Halobaculum roseum</name>
    <dbReference type="NCBI Taxonomy" id="2175149"/>
    <lineage>
        <taxon>Archaea</taxon>
        <taxon>Methanobacteriati</taxon>
        <taxon>Methanobacteriota</taxon>
        <taxon>Stenosarchaea group</taxon>
        <taxon>Halobacteria</taxon>
        <taxon>Halobacteriales</taxon>
        <taxon>Haloferacaceae</taxon>
        <taxon>Halobaculum</taxon>
    </lineage>
</organism>
<evidence type="ECO:0000313" key="2">
    <source>
        <dbReference type="Proteomes" id="UP001589595"/>
    </source>
</evidence>
<protein>
    <submittedName>
        <fullName evidence="1">SIMPL domain-containing protein</fullName>
    </submittedName>
</protein>
<gene>
    <name evidence="1" type="ORF">ACFFOL_13315</name>
</gene>
<keyword evidence="2" id="KW-1185">Reference proteome</keyword>
<dbReference type="Gene3D" id="3.30.110.170">
    <property type="entry name" value="Protein of unknown function (DUF541), domain 1"/>
    <property type="match status" value="1"/>
</dbReference>
<dbReference type="Gene3D" id="3.30.70.2970">
    <property type="entry name" value="Protein of unknown function (DUF541), domain 2"/>
    <property type="match status" value="1"/>
</dbReference>
<dbReference type="PANTHER" id="PTHR34387:SF2">
    <property type="entry name" value="SLR1258 PROTEIN"/>
    <property type="match status" value="1"/>
</dbReference>
<evidence type="ECO:0000313" key="1">
    <source>
        <dbReference type="EMBL" id="MFB9825145.1"/>
    </source>
</evidence>
<dbReference type="AlphaFoldDB" id="A0ABD5MRD3"/>
<dbReference type="PANTHER" id="PTHR34387">
    <property type="entry name" value="SLR1258 PROTEIN"/>
    <property type="match status" value="1"/>
</dbReference>
<dbReference type="RefSeq" id="WP_225935084.1">
    <property type="nucleotide sequence ID" value="NZ_CP082286.1"/>
</dbReference>
<proteinExistence type="predicted"/>
<accession>A0ABD5MRD3</accession>
<dbReference type="PROSITE" id="PS51257">
    <property type="entry name" value="PROKAR_LIPOPROTEIN"/>
    <property type="match status" value="1"/>
</dbReference>
<dbReference type="GeneID" id="67211059"/>
<dbReference type="InterPro" id="IPR052022">
    <property type="entry name" value="26kDa_periplasmic_antigen"/>
</dbReference>
<dbReference type="Pfam" id="PF04402">
    <property type="entry name" value="SIMPL"/>
    <property type="match status" value="1"/>
</dbReference>
<name>A0ABD5MRD3_9EURY</name>
<dbReference type="EMBL" id="JBHMAJ010000009">
    <property type="protein sequence ID" value="MFB9825145.1"/>
    <property type="molecule type" value="Genomic_DNA"/>
</dbReference>
<sequence>MNRTRTLPTLLVAAMLVLAGCAGTTGSSATDAAAAATGANATDVNSITADGSATVSASPDLAEITVAVEATADNASAARSQVAGDIERLRGALTEAGYEVRTVDFRLSPEYDHRSDERELVGYRAYHALAFETTPDDAGSAVDLAVDNGATAVQDVRFTLSDERRAELREEALAAAVTDARATAETAAGAADRSVGTELSMRVGSAGVSPYDSRVVYETAGDAGASTSFDPGPVTVSASVTVTYEME</sequence>
<reference evidence="1" key="1">
    <citation type="submission" date="2024-09" db="EMBL/GenBank/DDBJ databases">
        <authorList>
            <person name="Sun Q."/>
        </authorList>
    </citation>
    <scope>NUCLEOTIDE SEQUENCE [LARGE SCALE GENOMIC DNA]</scope>
    <source>
        <strain evidence="1">JCM 31273</strain>
    </source>
</reference>
<dbReference type="InterPro" id="IPR007497">
    <property type="entry name" value="SIMPL/DUF541"/>
</dbReference>
<comment type="caution">
    <text evidence="1">The sequence shown here is derived from an EMBL/GenBank/DDBJ whole genome shotgun (WGS) entry which is preliminary data.</text>
</comment>
<dbReference type="Proteomes" id="UP001589595">
    <property type="component" value="Unassembled WGS sequence"/>
</dbReference>